<dbReference type="Pfam" id="PF00361">
    <property type="entry name" value="Proton_antipo_M"/>
    <property type="match status" value="1"/>
</dbReference>
<keyword evidence="12 17" id="KW-0520">NAD</keyword>
<evidence type="ECO:0000313" key="22">
    <source>
        <dbReference type="EMBL" id="BAX77924.1"/>
    </source>
</evidence>
<evidence type="ECO:0000256" key="7">
    <source>
        <dbReference type="ARBA" id="ARBA00022692"/>
    </source>
</evidence>
<feature type="domain" description="NADH dehydrogenase subunit 2 C-terminal" evidence="19">
    <location>
        <begin position="290"/>
        <end position="342"/>
    </location>
</feature>
<evidence type="ECO:0000256" key="13">
    <source>
        <dbReference type="ARBA" id="ARBA00023075"/>
    </source>
</evidence>
<feature type="transmembrane region" description="Helical" evidence="17">
    <location>
        <begin position="56"/>
        <end position="73"/>
    </location>
</feature>
<evidence type="ECO:0000256" key="14">
    <source>
        <dbReference type="ARBA" id="ARBA00023128"/>
    </source>
</evidence>
<reference evidence="22" key="3">
    <citation type="submission" date="2012-07" db="EMBL/GenBank/DDBJ databases">
        <title>Complete mitochondrial genome sequence of Aeluroscalabotes felinus.</title>
        <authorList>
            <person name="Kumazawa Y."/>
        </authorList>
    </citation>
    <scope>NUCLEOTIDE SEQUENCE</scope>
    <source>
        <strain evidence="22">Afel1</strain>
    </source>
</reference>
<keyword evidence="7 17" id="KW-0812">Transmembrane</keyword>
<feature type="transmembrane region" description="Helical" evidence="17">
    <location>
        <begin position="202"/>
        <end position="224"/>
    </location>
</feature>
<evidence type="ECO:0000256" key="12">
    <source>
        <dbReference type="ARBA" id="ARBA00023027"/>
    </source>
</evidence>
<sequence length="346" mass="38857">MNPLIQLLLISGMAMGTIITLSSSHWLIAWIGLEINTLAIIPILTNEHYPRTTEAATKYFLTQAIASALIMLSSMTNAWMTGQWDISQLTTPLAMLLLTLAITMKLGLAPFHFWFLEVMQGATLKISLALSTWQKLAPFCLLYMTAPHLNHPLLITFSLFSTMIGSMTGLNQTQTRKIMACSSITHLGWLTTMLTLNPPITMLTLILYILMTTTIFLVLIMLSMKTLIDLEIVGSTVPMLAMMTMLMLLSLGGLPPLTGFLPKWLILNELMKFKLIIFSMMLALTTLPSLFFYLRMGYLMIMVLPPTTTPKYNWRLKIKYPLMLAILMTLSTLLLPNLPMILMILS</sequence>
<dbReference type="RefSeq" id="YP_009388912.1">
    <property type="nucleotide sequence ID" value="NC_035150.1"/>
</dbReference>
<evidence type="ECO:0000256" key="1">
    <source>
        <dbReference type="ARBA" id="ARBA00004448"/>
    </source>
</evidence>
<feature type="transmembrane region" description="Helical" evidence="17">
    <location>
        <begin position="236"/>
        <end position="255"/>
    </location>
</feature>
<evidence type="ECO:0000256" key="5">
    <source>
        <dbReference type="ARBA" id="ARBA00022448"/>
    </source>
</evidence>
<feature type="transmembrane region" description="Helical" evidence="17">
    <location>
        <begin position="275"/>
        <end position="294"/>
    </location>
</feature>
<evidence type="ECO:0000313" key="20">
    <source>
        <dbReference type="EMBL" id="AFP67549.1"/>
    </source>
</evidence>
<dbReference type="Pfam" id="PF06444">
    <property type="entry name" value="NADH_dehy_S2_C"/>
    <property type="match status" value="1"/>
</dbReference>
<protein>
    <recommendedName>
        <fullName evidence="4 17">NADH-ubiquinone oxidoreductase chain 2</fullName>
        <ecNumber evidence="3 17">7.1.1.2</ecNumber>
    </recommendedName>
</protein>
<feature type="transmembrane region" description="Helical" evidence="17">
    <location>
        <begin position="152"/>
        <end position="171"/>
    </location>
</feature>
<keyword evidence="10 17" id="KW-0249">Electron transport</keyword>
<keyword evidence="8 17" id="KW-0999">Mitochondrion inner membrane</keyword>
<keyword evidence="6 17" id="KW-0679">Respiratory chain</keyword>
<gene>
    <name evidence="21" type="primary">ND2</name>
</gene>
<dbReference type="EMBL" id="AB738948">
    <property type="protein sequence ID" value="BAX77924.1"/>
    <property type="molecule type" value="Genomic_DNA"/>
</dbReference>
<reference evidence="21" key="1">
    <citation type="journal article" date="2008" name="Gene">
        <title>Molecular phylogenetic and dating analyses using mitochondrial DNA sequences of eyelid geckos (Squamata: Eublepharidae).</title>
        <authorList>
            <person name="Jonniaux P."/>
            <person name="Kumazawa Y."/>
        </authorList>
    </citation>
    <scope>NUCLEOTIDE SEQUENCE</scope>
</reference>
<keyword evidence="15 17" id="KW-0472">Membrane</keyword>
<dbReference type="PANTHER" id="PTHR46552">
    <property type="entry name" value="NADH-UBIQUINONE OXIDOREDUCTASE CHAIN 2"/>
    <property type="match status" value="1"/>
</dbReference>
<evidence type="ECO:0000256" key="8">
    <source>
        <dbReference type="ARBA" id="ARBA00022792"/>
    </source>
</evidence>
<evidence type="ECO:0000259" key="18">
    <source>
        <dbReference type="Pfam" id="PF00361"/>
    </source>
</evidence>
<comment type="similarity">
    <text evidence="2 17">Belongs to the complex I subunit 2 family.</text>
</comment>
<keyword evidence="11 17" id="KW-1133">Transmembrane helix</keyword>
<feature type="transmembrane region" description="Helical" evidence="17">
    <location>
        <begin position="320"/>
        <end position="345"/>
    </location>
</feature>
<evidence type="ECO:0000256" key="17">
    <source>
        <dbReference type="RuleBase" id="RU003403"/>
    </source>
</evidence>
<dbReference type="GO" id="GO:0006120">
    <property type="term" value="P:mitochondrial electron transport, NADH to ubiquinone"/>
    <property type="evidence" value="ECO:0007669"/>
    <property type="project" value="InterPro"/>
</dbReference>
<dbReference type="InterPro" id="IPR003917">
    <property type="entry name" value="NADH_UbQ_OxRdtase_chain2"/>
</dbReference>
<name>A9ZNX0_AELFE</name>
<evidence type="ECO:0000256" key="3">
    <source>
        <dbReference type="ARBA" id="ARBA00012944"/>
    </source>
</evidence>
<dbReference type="EC" id="7.1.1.2" evidence="3 17"/>
<feature type="domain" description="NADH:quinone oxidoreductase/Mrp antiporter transmembrane" evidence="18">
    <location>
        <begin position="23"/>
        <end position="285"/>
    </location>
</feature>
<evidence type="ECO:0000256" key="15">
    <source>
        <dbReference type="ARBA" id="ARBA00023136"/>
    </source>
</evidence>
<evidence type="ECO:0000256" key="16">
    <source>
        <dbReference type="ARBA" id="ARBA00049551"/>
    </source>
</evidence>
<evidence type="ECO:0000256" key="9">
    <source>
        <dbReference type="ARBA" id="ARBA00022967"/>
    </source>
</evidence>
<reference evidence="20" key="2">
    <citation type="journal article" date="2012" name="PLoS ONE">
        <title>Repeated origin and loss of adhesive toepads in geckos.</title>
        <authorList>
            <person name="Gamble T."/>
            <person name="Greenbaum E."/>
            <person name="Jackman T.R."/>
            <person name="Russell A.P."/>
            <person name="Bauer A.M."/>
        </authorList>
    </citation>
    <scope>NUCLEOTIDE SEQUENCE</scope>
</reference>
<dbReference type="InterPro" id="IPR050175">
    <property type="entry name" value="Complex_I_Subunit_2"/>
</dbReference>
<comment type="function">
    <text evidence="17">Core subunit of the mitochondrial membrane respiratory chain NADH dehydrogenase (Complex I) which catalyzes electron transfer from NADH through the respiratory chain, using ubiquinone as an electron acceptor. Essential for the catalytic activity and assembly of complex I.</text>
</comment>
<evidence type="ECO:0000256" key="2">
    <source>
        <dbReference type="ARBA" id="ARBA00007012"/>
    </source>
</evidence>
<geneLocation type="mitochondrion" evidence="21"/>
<keyword evidence="9 17" id="KW-1278">Translocase</keyword>
<dbReference type="GO" id="GO:0005743">
    <property type="term" value="C:mitochondrial inner membrane"/>
    <property type="evidence" value="ECO:0007669"/>
    <property type="project" value="UniProtKB-SubCell"/>
</dbReference>
<evidence type="ECO:0000256" key="10">
    <source>
        <dbReference type="ARBA" id="ARBA00022982"/>
    </source>
</evidence>
<keyword evidence="14 17" id="KW-0496">Mitochondrion</keyword>
<evidence type="ECO:0000259" key="19">
    <source>
        <dbReference type="Pfam" id="PF06444"/>
    </source>
</evidence>
<proteinExistence type="inferred from homology"/>
<feature type="transmembrane region" description="Helical" evidence="17">
    <location>
        <begin position="93"/>
        <end position="116"/>
    </location>
</feature>
<keyword evidence="13 17" id="KW-0830">Ubiquinone</keyword>
<dbReference type="EMBL" id="AB308463">
    <property type="protein sequence ID" value="BAF96545.1"/>
    <property type="molecule type" value="Genomic_DNA"/>
</dbReference>
<evidence type="ECO:0000256" key="11">
    <source>
        <dbReference type="ARBA" id="ARBA00022989"/>
    </source>
</evidence>
<comment type="subcellular location">
    <subcellularLocation>
        <location evidence="1 17">Mitochondrion inner membrane</location>
        <topology evidence="1 17">Multi-pass membrane protein</topology>
    </subcellularLocation>
</comment>
<evidence type="ECO:0000256" key="6">
    <source>
        <dbReference type="ARBA" id="ARBA00022660"/>
    </source>
</evidence>
<dbReference type="GO" id="GO:0008137">
    <property type="term" value="F:NADH dehydrogenase (ubiquinone) activity"/>
    <property type="evidence" value="ECO:0007669"/>
    <property type="project" value="UniProtKB-EC"/>
</dbReference>
<comment type="catalytic activity">
    <reaction evidence="16 17">
        <text>a ubiquinone + NADH + 5 H(+)(in) = a ubiquinol + NAD(+) + 4 H(+)(out)</text>
        <dbReference type="Rhea" id="RHEA:29091"/>
        <dbReference type="Rhea" id="RHEA-COMP:9565"/>
        <dbReference type="Rhea" id="RHEA-COMP:9566"/>
        <dbReference type="ChEBI" id="CHEBI:15378"/>
        <dbReference type="ChEBI" id="CHEBI:16389"/>
        <dbReference type="ChEBI" id="CHEBI:17976"/>
        <dbReference type="ChEBI" id="CHEBI:57540"/>
        <dbReference type="ChEBI" id="CHEBI:57945"/>
        <dbReference type="EC" id="7.1.1.2"/>
    </reaction>
</comment>
<evidence type="ECO:0000313" key="21">
    <source>
        <dbReference type="EMBL" id="BAF96545.1"/>
    </source>
</evidence>
<dbReference type="CTD" id="4536"/>
<dbReference type="InterPro" id="IPR001750">
    <property type="entry name" value="ND/Mrp_TM"/>
</dbReference>
<dbReference type="EMBL" id="JX041301">
    <property type="protein sequence ID" value="AFP67549.1"/>
    <property type="molecule type" value="Genomic_DNA"/>
</dbReference>
<accession>A9ZNX0</accession>
<dbReference type="GeneID" id="33194403"/>
<dbReference type="PANTHER" id="PTHR46552:SF1">
    <property type="entry name" value="NADH-UBIQUINONE OXIDOREDUCTASE CHAIN 2"/>
    <property type="match status" value="1"/>
</dbReference>
<dbReference type="AlphaFoldDB" id="A9ZNX0"/>
<evidence type="ECO:0000256" key="4">
    <source>
        <dbReference type="ARBA" id="ARBA00021008"/>
    </source>
</evidence>
<keyword evidence="5" id="KW-0813">Transport</keyword>
<dbReference type="InterPro" id="IPR010933">
    <property type="entry name" value="NADH_DH_su2_C"/>
</dbReference>
<dbReference type="PRINTS" id="PR01436">
    <property type="entry name" value="NADHDHGNASE2"/>
</dbReference>
<organism evidence="21">
    <name type="scientific">Aeluroscalabotes felinus</name>
    <name type="common">Cat gecko</name>
    <dbReference type="NCBI Taxonomy" id="96749"/>
    <lineage>
        <taxon>Eukaryota</taxon>
        <taxon>Metazoa</taxon>
        <taxon>Chordata</taxon>
        <taxon>Craniata</taxon>
        <taxon>Vertebrata</taxon>
        <taxon>Euteleostomi</taxon>
        <taxon>Lepidosauria</taxon>
        <taxon>Squamata</taxon>
        <taxon>Bifurcata</taxon>
        <taxon>Gekkota</taxon>
        <taxon>Gekkonidae</taxon>
        <taxon>Aeluroscalabotinae</taxon>
        <taxon>Aeluroscalabotes</taxon>
    </lineage>
</organism>